<keyword evidence="7" id="KW-0342">GTP-binding</keyword>
<dbReference type="PIRSF" id="PIRSF005624">
    <property type="entry name" value="Ni-bind_GTPase"/>
    <property type="match status" value="1"/>
</dbReference>
<evidence type="ECO:0000256" key="7">
    <source>
        <dbReference type="ARBA" id="ARBA00023134"/>
    </source>
</evidence>
<evidence type="ECO:0000313" key="10">
    <source>
        <dbReference type="EMBL" id="SHH75500.1"/>
    </source>
</evidence>
<dbReference type="SUPFAM" id="SSF52540">
    <property type="entry name" value="P-loop containing nucleoside triphosphate hydrolases"/>
    <property type="match status" value="1"/>
</dbReference>
<evidence type="ECO:0000256" key="6">
    <source>
        <dbReference type="ARBA" id="ARBA00022833"/>
    </source>
</evidence>
<dbReference type="RefSeq" id="WP_073375225.1">
    <property type="nucleotide sequence ID" value="NZ_FQXS01000008.1"/>
</dbReference>
<dbReference type="GO" id="GO:0003924">
    <property type="term" value="F:GTPase activity"/>
    <property type="evidence" value="ECO:0007669"/>
    <property type="project" value="InterPro"/>
</dbReference>
<evidence type="ECO:0000256" key="3">
    <source>
        <dbReference type="ARBA" id="ARBA00022723"/>
    </source>
</evidence>
<dbReference type="Gene3D" id="3.40.50.300">
    <property type="entry name" value="P-loop containing nucleotide triphosphate hydrolases"/>
    <property type="match status" value="1"/>
</dbReference>
<dbReference type="AlphaFoldDB" id="A0A1M5VJY3"/>
<dbReference type="PANTHER" id="PTHR30134:SF2">
    <property type="entry name" value="HYDROGENASE MATURATION FACTOR HYPB"/>
    <property type="match status" value="1"/>
</dbReference>
<dbReference type="InterPro" id="IPR004392">
    <property type="entry name" value="Hyd_mat_HypB"/>
</dbReference>
<dbReference type="Pfam" id="PF02492">
    <property type="entry name" value="cobW"/>
    <property type="match status" value="1"/>
</dbReference>
<keyword evidence="5" id="KW-0378">Hydrolase</keyword>
<dbReference type="STRING" id="1121409.SAMN02745124_01750"/>
<dbReference type="GO" id="GO:0016151">
    <property type="term" value="F:nickel cation binding"/>
    <property type="evidence" value="ECO:0007669"/>
    <property type="project" value="InterPro"/>
</dbReference>
<protein>
    <submittedName>
        <fullName evidence="10">Hydrogenase nickel incorporation protein HypB</fullName>
    </submittedName>
</protein>
<keyword evidence="3" id="KW-0479">Metal-binding</keyword>
<dbReference type="OrthoDB" id="9802035at2"/>
<evidence type="ECO:0000256" key="4">
    <source>
        <dbReference type="ARBA" id="ARBA00022741"/>
    </source>
</evidence>
<feature type="region of interest" description="Disordered" evidence="8">
    <location>
        <begin position="11"/>
        <end position="31"/>
    </location>
</feature>
<evidence type="ECO:0000259" key="9">
    <source>
        <dbReference type="Pfam" id="PF02492"/>
    </source>
</evidence>
<reference evidence="10 11" key="1">
    <citation type="submission" date="2016-11" db="EMBL/GenBank/DDBJ databases">
        <authorList>
            <person name="Jaros S."/>
            <person name="Januszkiewicz K."/>
            <person name="Wedrychowicz H."/>
        </authorList>
    </citation>
    <scope>NUCLEOTIDE SEQUENCE [LARGE SCALE GENOMIC DNA]</scope>
    <source>
        <strain evidence="10 11">DSM 9705</strain>
    </source>
</reference>
<dbReference type="PANTHER" id="PTHR30134">
    <property type="entry name" value="HYDROGENASE PROTEIN ASSEMBLY PROTEIN, NICKEL CHAPERONE"/>
    <property type="match status" value="1"/>
</dbReference>
<keyword evidence="2" id="KW-0533">Nickel</keyword>
<proteinExistence type="inferred from homology"/>
<dbReference type="CDD" id="cd05390">
    <property type="entry name" value="HypB"/>
    <property type="match status" value="1"/>
</dbReference>
<dbReference type="NCBIfam" id="TIGR00073">
    <property type="entry name" value="hypB"/>
    <property type="match status" value="1"/>
</dbReference>
<dbReference type="Proteomes" id="UP000184139">
    <property type="component" value="Unassembled WGS sequence"/>
</dbReference>
<comment type="similarity">
    <text evidence="1">Belongs to the SIMIBI class G3E GTPase family. HypB/HupM subfamily.</text>
</comment>
<name>A0A1M5VJY3_9BACT</name>
<keyword evidence="11" id="KW-1185">Reference proteome</keyword>
<keyword evidence="4" id="KW-0547">Nucleotide-binding</keyword>
<evidence type="ECO:0000313" key="11">
    <source>
        <dbReference type="Proteomes" id="UP000184139"/>
    </source>
</evidence>
<sequence>MCDVCGCHSHGHDHGHDHGHGHGHDHQHDQPAGNEALIVDINRSLFAANDAMARSNREHFDADGVITVNLISSPGSGKTTLLEHTIDRLGSEIAIGVIEGDIETERDAQRIRAKGVPAIQLTTGGACHLDASMIHRAYHQLQKEAGGDRLDLVVIENVGNLVCPATFDLGEHQRIVLVSVPEGPDKPAKYPKAFTSSQVFLITKTDLLPYFDFPVEEATREALVLNPALKVMAFSSTTGEGFDAWLEHLRHLVNRRRTQSERV</sequence>
<dbReference type="InterPro" id="IPR027417">
    <property type="entry name" value="P-loop_NTPase"/>
</dbReference>
<dbReference type="GO" id="GO:0051604">
    <property type="term" value="P:protein maturation"/>
    <property type="evidence" value="ECO:0007669"/>
    <property type="project" value="InterPro"/>
</dbReference>
<gene>
    <name evidence="10" type="ORF">SAMN02745124_01750</name>
</gene>
<dbReference type="GO" id="GO:0005525">
    <property type="term" value="F:GTP binding"/>
    <property type="evidence" value="ECO:0007669"/>
    <property type="project" value="UniProtKB-KW"/>
</dbReference>
<feature type="domain" description="CobW/HypB/UreG nucleotide-binding" evidence="9">
    <location>
        <begin position="69"/>
        <end position="231"/>
    </location>
</feature>
<evidence type="ECO:0000256" key="2">
    <source>
        <dbReference type="ARBA" id="ARBA00022596"/>
    </source>
</evidence>
<organism evidence="10 11">
    <name type="scientific">Desulfofustis glycolicus DSM 9705</name>
    <dbReference type="NCBI Taxonomy" id="1121409"/>
    <lineage>
        <taxon>Bacteria</taxon>
        <taxon>Pseudomonadati</taxon>
        <taxon>Thermodesulfobacteriota</taxon>
        <taxon>Desulfobulbia</taxon>
        <taxon>Desulfobulbales</taxon>
        <taxon>Desulfocapsaceae</taxon>
        <taxon>Desulfofustis</taxon>
    </lineage>
</organism>
<evidence type="ECO:0000256" key="1">
    <source>
        <dbReference type="ARBA" id="ARBA00006211"/>
    </source>
</evidence>
<evidence type="ECO:0000256" key="8">
    <source>
        <dbReference type="SAM" id="MobiDB-lite"/>
    </source>
</evidence>
<keyword evidence="6" id="KW-0862">Zinc</keyword>
<accession>A0A1M5VJY3</accession>
<dbReference type="GO" id="GO:0008270">
    <property type="term" value="F:zinc ion binding"/>
    <property type="evidence" value="ECO:0007669"/>
    <property type="project" value="TreeGrafter"/>
</dbReference>
<dbReference type="EMBL" id="FQXS01000008">
    <property type="protein sequence ID" value="SHH75500.1"/>
    <property type="molecule type" value="Genomic_DNA"/>
</dbReference>
<evidence type="ECO:0000256" key="5">
    <source>
        <dbReference type="ARBA" id="ARBA00022801"/>
    </source>
</evidence>
<dbReference type="InterPro" id="IPR003495">
    <property type="entry name" value="CobW/HypB/UreG_nucleotide-bd"/>
</dbReference>
<feature type="compositionally biased region" description="Basic and acidic residues" evidence="8">
    <location>
        <begin position="11"/>
        <end position="29"/>
    </location>
</feature>